<comment type="cofactor">
    <cofactor evidence="10">
        <name>Zn(2+)</name>
        <dbReference type="ChEBI" id="CHEBI:29105"/>
    </cofactor>
    <text evidence="10">Binds 2 Zn(2+) ions.</text>
</comment>
<feature type="binding site" evidence="10">
    <location>
        <position position="68"/>
    </location>
    <ligand>
        <name>Zn(2+)</name>
        <dbReference type="ChEBI" id="CHEBI:29105"/>
        <label>2</label>
        <note>catalytic</note>
    </ligand>
</feature>
<feature type="binding site" evidence="10">
    <location>
        <position position="212"/>
    </location>
    <ligand>
        <name>Zn(2+)</name>
        <dbReference type="ChEBI" id="CHEBI:29105"/>
        <label>2</label>
        <note>catalytic</note>
    </ligand>
</feature>
<dbReference type="EMBL" id="LILD01000001">
    <property type="protein sequence ID" value="KOO39300.1"/>
    <property type="molecule type" value="Genomic_DNA"/>
</dbReference>
<feature type="binding site" evidence="10">
    <location>
        <position position="67"/>
    </location>
    <ligand>
        <name>Zn(2+)</name>
        <dbReference type="ChEBI" id="CHEBI:29105"/>
        <label>2</label>
        <note>catalytic</note>
    </ligand>
</feature>
<dbReference type="GeneID" id="87597328"/>
<keyword evidence="3 10" id="KW-0819">tRNA processing</keyword>
<keyword evidence="5 10" id="KW-0479">Metal-binding</keyword>
<evidence type="ECO:0000313" key="12">
    <source>
        <dbReference type="EMBL" id="KOO39300.1"/>
    </source>
</evidence>
<dbReference type="AlphaFoldDB" id="A0A0M0KKI0"/>
<keyword evidence="4 10" id="KW-0540">Nuclease</keyword>
<dbReference type="PANTHER" id="PTHR46018:SF2">
    <property type="entry name" value="ZINC PHOSPHODIESTERASE ELAC PROTEIN 1"/>
    <property type="match status" value="1"/>
</dbReference>
<feature type="active site" description="Proton acceptor" evidence="10">
    <location>
        <position position="67"/>
    </location>
</feature>
<dbReference type="Pfam" id="PF12706">
    <property type="entry name" value="Lactamase_B_2"/>
    <property type="match status" value="1"/>
</dbReference>
<gene>
    <name evidence="10" type="primary">rnz</name>
    <name evidence="12" type="ORF">AMD02_10945</name>
</gene>
<evidence type="ECO:0000256" key="7">
    <source>
        <dbReference type="ARBA" id="ARBA00022801"/>
    </source>
</evidence>
<sequence>MEFHFFGTGSGVPSIERNVSACAVRFLQQRGKQWLFDCGEATQHQILRSSIALGKIERIFITHLHGDHIFGLPGLLGSRSFQGGENPLFLYGPKGIRSFVETALQVSNTHVKYELTIEEFSEPGLLFHEEGFKVETILLDHVMPCYAFKVTEDDRPGELLVDRLKAKGVPPGPLYRKIQQGETVELPTGERLEANAFLGPPKRGRSFVLAGDTRPVKELIPFAKNVNVLIHEATFLDDKKGHAHEYGHSTMADAIQLAKQANVDHLILTHISSRYHDMSDELQKKAQNAFANAVVAHDFYVFHLPVAKG</sequence>
<evidence type="ECO:0000256" key="10">
    <source>
        <dbReference type="HAMAP-Rule" id="MF_01818"/>
    </source>
</evidence>
<organism evidence="12">
    <name type="scientific">Halalkalibacterium halodurans</name>
    <name type="common">Bacillus halodurans</name>
    <dbReference type="NCBI Taxonomy" id="86665"/>
    <lineage>
        <taxon>Bacteria</taxon>
        <taxon>Bacillati</taxon>
        <taxon>Bacillota</taxon>
        <taxon>Bacilli</taxon>
        <taxon>Bacillales</taxon>
        <taxon>Bacillaceae</taxon>
        <taxon>Halalkalibacterium (ex Joshi et al. 2022)</taxon>
    </lineage>
</organism>
<evidence type="ECO:0000256" key="6">
    <source>
        <dbReference type="ARBA" id="ARBA00022759"/>
    </source>
</evidence>
<dbReference type="Gene3D" id="3.60.15.10">
    <property type="entry name" value="Ribonuclease Z/Hydroxyacylglutathione hydrolase-like"/>
    <property type="match status" value="1"/>
</dbReference>
<protein>
    <recommendedName>
        <fullName evidence="2 10">Ribonuclease Z</fullName>
        <shortName evidence="10">RNase Z</shortName>
        <ecNumber evidence="2 10">3.1.26.11</ecNumber>
    </recommendedName>
    <alternativeName>
        <fullName evidence="10">tRNA 3 endonuclease</fullName>
    </alternativeName>
    <alternativeName>
        <fullName evidence="10">tRNase Z</fullName>
    </alternativeName>
</protein>
<evidence type="ECO:0000256" key="9">
    <source>
        <dbReference type="ARBA" id="ARBA00057812"/>
    </source>
</evidence>
<keyword evidence="6 10" id="KW-0255">Endonuclease</keyword>
<feature type="binding site" evidence="10">
    <location>
        <position position="212"/>
    </location>
    <ligand>
        <name>Zn(2+)</name>
        <dbReference type="ChEBI" id="CHEBI:29105"/>
        <label>1</label>
        <note>catalytic</note>
    </ligand>
</feature>
<name>A0A0M0KKI0_ALKHA</name>
<dbReference type="FunFam" id="3.60.15.10:FF:000002">
    <property type="entry name" value="Ribonuclease Z"/>
    <property type="match status" value="1"/>
</dbReference>
<dbReference type="InterPro" id="IPR036866">
    <property type="entry name" value="RibonucZ/Hydroxyglut_hydro"/>
</dbReference>
<comment type="catalytic activity">
    <reaction evidence="10">
        <text>Endonucleolytic cleavage of RNA, removing extra 3' nucleotides from tRNA precursor, generating 3' termini of tRNAs. A 3'-hydroxy group is left at the tRNA terminus and a 5'-phosphoryl group is left at the trailer molecule.</text>
        <dbReference type="EC" id="3.1.26.11"/>
    </reaction>
</comment>
<feature type="binding site" evidence="10">
    <location>
        <position position="141"/>
    </location>
    <ligand>
        <name>Zn(2+)</name>
        <dbReference type="ChEBI" id="CHEBI:29105"/>
        <label>1</label>
        <note>catalytic</note>
    </ligand>
</feature>
<keyword evidence="7 10" id="KW-0378">Hydrolase</keyword>
<evidence type="ECO:0000256" key="2">
    <source>
        <dbReference type="ARBA" id="ARBA00012477"/>
    </source>
</evidence>
<dbReference type="Pfam" id="PF23023">
    <property type="entry name" value="Anti-Pycsar_Apyc1"/>
    <property type="match status" value="1"/>
</dbReference>
<dbReference type="InterPro" id="IPR013471">
    <property type="entry name" value="RNase_Z/BN"/>
</dbReference>
<accession>A0A0M0KKI0</accession>
<dbReference type="NCBIfam" id="NF000801">
    <property type="entry name" value="PRK00055.1-3"/>
    <property type="match status" value="1"/>
</dbReference>
<dbReference type="InterPro" id="IPR001279">
    <property type="entry name" value="Metallo-B-lactamas"/>
</dbReference>
<dbReference type="HAMAP" id="MF_01818">
    <property type="entry name" value="RNase_Z_BN"/>
    <property type="match status" value="1"/>
</dbReference>
<feature type="binding site" evidence="10">
    <location>
        <position position="65"/>
    </location>
    <ligand>
        <name>Zn(2+)</name>
        <dbReference type="ChEBI" id="CHEBI:29105"/>
        <label>1</label>
        <note>catalytic</note>
    </ligand>
</feature>
<evidence type="ECO:0000256" key="3">
    <source>
        <dbReference type="ARBA" id="ARBA00022694"/>
    </source>
</evidence>
<dbReference type="CDD" id="cd07717">
    <property type="entry name" value="RNaseZ_ZiPD-like_MBL-fold"/>
    <property type="match status" value="1"/>
</dbReference>
<dbReference type="EC" id="3.1.26.11" evidence="2 10"/>
<feature type="binding site" evidence="10">
    <location>
        <position position="270"/>
    </location>
    <ligand>
        <name>Zn(2+)</name>
        <dbReference type="ChEBI" id="CHEBI:29105"/>
        <label>2</label>
        <note>catalytic</note>
    </ligand>
</feature>
<comment type="subunit">
    <text evidence="1 10">Homodimer.</text>
</comment>
<dbReference type="PATRIC" id="fig|136160.3.peg.2591"/>
<dbReference type="GO" id="GO:0008270">
    <property type="term" value="F:zinc ion binding"/>
    <property type="evidence" value="ECO:0007669"/>
    <property type="project" value="UniProtKB-UniRule"/>
</dbReference>
<comment type="similarity">
    <text evidence="10">Belongs to the RNase Z family.</text>
</comment>
<evidence type="ECO:0000259" key="11">
    <source>
        <dbReference type="Pfam" id="PF12706"/>
    </source>
</evidence>
<comment type="function">
    <text evidence="9 10">Zinc phosphodiesterase, which displays some tRNA 3'-processing endonuclease activity. Probably involved in tRNA maturation, by removing a 3'-trailer from precursor tRNA.</text>
</comment>
<dbReference type="GO" id="GO:0042802">
    <property type="term" value="F:identical protein binding"/>
    <property type="evidence" value="ECO:0007669"/>
    <property type="project" value="UniProtKB-ARBA"/>
</dbReference>
<feature type="domain" description="Metallo-beta-lactamase" evidence="11">
    <location>
        <begin position="202"/>
        <end position="271"/>
    </location>
</feature>
<evidence type="ECO:0000256" key="1">
    <source>
        <dbReference type="ARBA" id="ARBA00011738"/>
    </source>
</evidence>
<reference evidence="12" key="1">
    <citation type="submission" date="2015-08" db="EMBL/GenBank/DDBJ databases">
        <title>Complete DNA Sequence of Pseudomonas syringae pv. actinidiae, the Causal Agent of Kiwifruit Canker Disease.</title>
        <authorList>
            <person name="Rikkerink E.H.A."/>
            <person name="Fineran P.C."/>
        </authorList>
    </citation>
    <scope>NUCLEOTIDE SEQUENCE</scope>
    <source>
        <strain evidence="12">DSM 13666</strain>
    </source>
</reference>
<keyword evidence="8 10" id="KW-0862">Zinc</keyword>
<proteinExistence type="inferred from homology"/>
<feature type="binding site" evidence="10">
    <location>
        <position position="63"/>
    </location>
    <ligand>
        <name>Zn(2+)</name>
        <dbReference type="ChEBI" id="CHEBI:29105"/>
        <label>1</label>
        <note>catalytic</note>
    </ligand>
</feature>
<dbReference type="GO" id="GO:0042781">
    <property type="term" value="F:3'-tRNA processing endoribonuclease activity"/>
    <property type="evidence" value="ECO:0007669"/>
    <property type="project" value="UniProtKB-UniRule"/>
</dbReference>
<evidence type="ECO:0000256" key="4">
    <source>
        <dbReference type="ARBA" id="ARBA00022722"/>
    </source>
</evidence>
<dbReference type="PANTHER" id="PTHR46018">
    <property type="entry name" value="ZINC PHOSPHODIESTERASE ELAC PROTEIN 1"/>
    <property type="match status" value="1"/>
</dbReference>
<evidence type="ECO:0000256" key="8">
    <source>
        <dbReference type="ARBA" id="ARBA00022833"/>
    </source>
</evidence>
<dbReference type="NCBIfam" id="TIGR02651">
    <property type="entry name" value="RNase_Z"/>
    <property type="match status" value="1"/>
</dbReference>
<dbReference type="SUPFAM" id="SSF56281">
    <property type="entry name" value="Metallo-hydrolase/oxidoreductase"/>
    <property type="match status" value="1"/>
</dbReference>
<comment type="caution">
    <text evidence="12">The sequence shown here is derived from an EMBL/GenBank/DDBJ whole genome shotgun (WGS) entry which is preliminary data.</text>
</comment>
<dbReference type="RefSeq" id="WP_053431329.1">
    <property type="nucleotide sequence ID" value="NZ_CP040441.1"/>
</dbReference>
<evidence type="ECO:0000256" key="5">
    <source>
        <dbReference type="ARBA" id="ARBA00022723"/>
    </source>
</evidence>